<dbReference type="InterPro" id="IPR000644">
    <property type="entry name" value="CBS_dom"/>
</dbReference>
<accession>A0A380NI99</accession>
<dbReference type="EMBL" id="UHIO01000001">
    <property type="protein sequence ID" value="SUP41404.1"/>
    <property type="molecule type" value="Genomic_DNA"/>
</dbReference>
<comment type="catalytic activity">
    <reaction evidence="7">
        <text>diphosphate + H2O = 2 phosphate + H(+)</text>
        <dbReference type="Rhea" id="RHEA:24576"/>
        <dbReference type="ChEBI" id="CHEBI:15377"/>
        <dbReference type="ChEBI" id="CHEBI:15378"/>
        <dbReference type="ChEBI" id="CHEBI:33019"/>
        <dbReference type="ChEBI" id="CHEBI:43474"/>
        <dbReference type="EC" id="3.6.1.1"/>
    </reaction>
</comment>
<comment type="cofactor">
    <cofactor evidence="1">
        <name>Mn(2+)</name>
        <dbReference type="ChEBI" id="CHEBI:29035"/>
    </cofactor>
</comment>
<evidence type="ECO:0000313" key="11">
    <source>
        <dbReference type="Proteomes" id="UP000255367"/>
    </source>
</evidence>
<dbReference type="GO" id="GO:0005737">
    <property type="term" value="C:cytoplasm"/>
    <property type="evidence" value="ECO:0007669"/>
    <property type="project" value="InterPro"/>
</dbReference>
<evidence type="ECO:0000256" key="4">
    <source>
        <dbReference type="ARBA" id="ARBA00022801"/>
    </source>
</evidence>
<dbReference type="RefSeq" id="WP_115309801.1">
    <property type="nucleotide sequence ID" value="NZ_UHIO01000001.1"/>
</dbReference>
<dbReference type="InterPro" id="IPR046342">
    <property type="entry name" value="CBS_dom_sf"/>
</dbReference>
<dbReference type="SMART" id="SM01131">
    <property type="entry name" value="DHHA2"/>
    <property type="match status" value="1"/>
</dbReference>
<dbReference type="InterPro" id="IPR004097">
    <property type="entry name" value="DHHA2"/>
</dbReference>
<dbReference type="SUPFAM" id="SSF64182">
    <property type="entry name" value="DHH phosphoesterases"/>
    <property type="match status" value="1"/>
</dbReference>
<dbReference type="Pfam" id="PF00571">
    <property type="entry name" value="CBS"/>
    <property type="match status" value="1"/>
</dbReference>
<evidence type="ECO:0000256" key="3">
    <source>
        <dbReference type="ARBA" id="ARBA00022723"/>
    </source>
</evidence>
<dbReference type="FunFam" id="3.90.1640.10:FF:000001">
    <property type="entry name" value="Probable manganese-dependent inorganic pyrophosphatase"/>
    <property type="match status" value="1"/>
</dbReference>
<keyword evidence="5" id="KW-0464">Manganese</keyword>
<evidence type="ECO:0000256" key="1">
    <source>
        <dbReference type="ARBA" id="ARBA00001936"/>
    </source>
</evidence>
<dbReference type="Proteomes" id="UP000255367">
    <property type="component" value="Unassembled WGS sequence"/>
</dbReference>
<keyword evidence="8" id="KW-0129">CBS domain</keyword>
<dbReference type="AlphaFoldDB" id="A0A380NI99"/>
<dbReference type="GO" id="GO:0046872">
    <property type="term" value="F:metal ion binding"/>
    <property type="evidence" value="ECO:0007669"/>
    <property type="project" value="UniProtKB-KW"/>
</dbReference>
<dbReference type="InterPro" id="IPR038763">
    <property type="entry name" value="DHH_sf"/>
</dbReference>
<protein>
    <recommendedName>
        <fullName evidence="2">inorganic diphosphatase</fullName>
        <ecNumber evidence="2">3.6.1.1</ecNumber>
    </recommendedName>
    <alternativeName>
        <fullName evidence="6">Pyrophosphate phospho-hydrolase</fullName>
    </alternativeName>
</protein>
<keyword evidence="4 10" id="KW-0378">Hydrolase</keyword>
<evidence type="ECO:0000256" key="6">
    <source>
        <dbReference type="ARBA" id="ARBA00032535"/>
    </source>
</evidence>
<sequence length="425" mass="46619">MSENVIFVTGHKSPDTDSFCSALGYANLKNQMGIPAKAICAGQANKETSFVLDYFKVEHPEIVTSFAVRIKDVLEAVPAVEASANLETVLAWRKEHDMNRVPVVKDGKFVGVILPSRLIEALANAWLDKKAVTAGEIVSKAGCQLISPDLKLKEFDRGHNGAFPVVGGDTYFGMVRSNVEAPKDKQKVILIDHNEKVQIIDDIEEAEIVENVDHHRIGGLVTENPIFIHYEPVGCSCTIVANFYWQYGQEIPKQIAGLLLSAIISDTVLFRSPTCTPKDVETAKKLATIAGVDLETYGLEMLKAGADVSDFSDEKIVRTDMKEFSANGQVFTIGQLSTMNAEEVLTRKPALLKALEELRATNNYLASYIMVTDILKESTNLLFAGDVADIVKAAFGEEPKDQEVFLANTLSRKKQIVPQILGAMK</sequence>
<organism evidence="10 11">
    <name type="scientific">Veillonella criceti</name>
    <dbReference type="NCBI Taxonomy" id="103891"/>
    <lineage>
        <taxon>Bacteria</taxon>
        <taxon>Bacillati</taxon>
        <taxon>Bacillota</taxon>
        <taxon>Negativicutes</taxon>
        <taxon>Veillonellales</taxon>
        <taxon>Veillonellaceae</taxon>
        <taxon>Veillonella</taxon>
    </lineage>
</organism>
<gene>
    <name evidence="10" type="primary">ppaC</name>
    <name evidence="10" type="ORF">NCTC12020_00559</name>
</gene>
<dbReference type="InterPro" id="IPR001667">
    <property type="entry name" value="DDH_dom"/>
</dbReference>
<dbReference type="InterPro" id="IPR038222">
    <property type="entry name" value="DHHA2_dom_sf"/>
</dbReference>
<dbReference type="PANTHER" id="PTHR12112">
    <property type="entry name" value="BNIP - RELATED"/>
    <property type="match status" value="1"/>
</dbReference>
<evidence type="ECO:0000259" key="9">
    <source>
        <dbReference type="PROSITE" id="PS51371"/>
    </source>
</evidence>
<keyword evidence="3" id="KW-0479">Metal-binding</keyword>
<dbReference type="PANTHER" id="PTHR12112:SF22">
    <property type="entry name" value="MANGANESE-DEPENDENT INORGANIC PYROPHOSPHATASE-RELATED"/>
    <property type="match status" value="1"/>
</dbReference>
<proteinExistence type="predicted"/>
<keyword evidence="11" id="KW-1185">Reference proteome</keyword>
<dbReference type="Gene3D" id="3.90.1640.10">
    <property type="entry name" value="inorganic pyrophosphatase (n-terminal core)"/>
    <property type="match status" value="2"/>
</dbReference>
<evidence type="ECO:0000256" key="8">
    <source>
        <dbReference type="PROSITE-ProRule" id="PRU00703"/>
    </source>
</evidence>
<dbReference type="Pfam" id="PF01368">
    <property type="entry name" value="DHH"/>
    <property type="match status" value="1"/>
</dbReference>
<evidence type="ECO:0000256" key="7">
    <source>
        <dbReference type="ARBA" id="ARBA00047820"/>
    </source>
</evidence>
<evidence type="ECO:0000313" key="10">
    <source>
        <dbReference type="EMBL" id="SUP41404.1"/>
    </source>
</evidence>
<dbReference type="EC" id="3.6.1.1" evidence="2"/>
<dbReference type="OrthoDB" id="9766150at2"/>
<feature type="domain" description="CBS" evidence="9">
    <location>
        <begin position="73"/>
        <end position="129"/>
    </location>
</feature>
<dbReference type="SUPFAM" id="SSF54631">
    <property type="entry name" value="CBS-domain pair"/>
    <property type="match status" value="1"/>
</dbReference>
<reference evidence="10 11" key="1">
    <citation type="submission" date="2018-06" db="EMBL/GenBank/DDBJ databases">
        <authorList>
            <consortium name="Pathogen Informatics"/>
            <person name="Doyle S."/>
        </authorList>
    </citation>
    <scope>NUCLEOTIDE SEQUENCE [LARGE SCALE GENOMIC DNA]</scope>
    <source>
        <strain evidence="10 11">NCTC12020</strain>
    </source>
</reference>
<evidence type="ECO:0000256" key="2">
    <source>
        <dbReference type="ARBA" id="ARBA00012146"/>
    </source>
</evidence>
<dbReference type="PROSITE" id="PS51371">
    <property type="entry name" value="CBS"/>
    <property type="match status" value="1"/>
</dbReference>
<name>A0A380NI99_9FIRM</name>
<dbReference type="NCBIfam" id="NF003877">
    <property type="entry name" value="PRK05427.1"/>
    <property type="match status" value="1"/>
</dbReference>
<dbReference type="GO" id="GO:0004427">
    <property type="term" value="F:inorganic diphosphate phosphatase activity"/>
    <property type="evidence" value="ECO:0007669"/>
    <property type="project" value="UniProtKB-EC"/>
</dbReference>
<dbReference type="Gene3D" id="3.10.310.20">
    <property type="entry name" value="DHHA2 domain"/>
    <property type="match status" value="1"/>
</dbReference>
<dbReference type="Pfam" id="PF02833">
    <property type="entry name" value="DHHA2"/>
    <property type="match status" value="1"/>
</dbReference>
<evidence type="ECO:0000256" key="5">
    <source>
        <dbReference type="ARBA" id="ARBA00023211"/>
    </source>
</evidence>